<dbReference type="InterPro" id="IPR014748">
    <property type="entry name" value="Enoyl-CoA_hydra_C"/>
</dbReference>
<evidence type="ECO:0000313" key="5">
    <source>
        <dbReference type="Proteomes" id="UP000664857"/>
    </source>
</evidence>
<gene>
    <name evidence="4" type="ORF">DOK76_11605</name>
</gene>
<evidence type="ECO:0000256" key="1">
    <source>
        <dbReference type="ARBA" id="ARBA00005254"/>
    </source>
</evidence>
<dbReference type="EMBL" id="JAFLVX010000034">
    <property type="protein sequence ID" value="MBO0477721.1"/>
    <property type="molecule type" value="Genomic_DNA"/>
</dbReference>
<proteinExistence type="inferred from homology"/>
<dbReference type="InterPro" id="IPR001753">
    <property type="entry name" value="Enoyl-CoA_hydra/iso"/>
</dbReference>
<dbReference type="InterPro" id="IPR018376">
    <property type="entry name" value="Enoyl-CoA_hyd/isom_CS"/>
</dbReference>
<evidence type="ECO:0000256" key="3">
    <source>
        <dbReference type="RuleBase" id="RU003707"/>
    </source>
</evidence>
<dbReference type="RefSeq" id="WP_206967957.1">
    <property type="nucleotide sequence ID" value="NZ_JAFLVX010000034.1"/>
</dbReference>
<protein>
    <submittedName>
        <fullName evidence="4">Enoyl-CoA hydratase/isomerase family protein</fullName>
    </submittedName>
</protein>
<sequence>MSYEFLSLNVQDGIGTITIERPKMLNALSSEVLVELGSLVSEIAVNKEIDVVIVTGSGEKAFVAGADISEMKDKNVLEGKEFSIEGNQAFAKLAKLPQPTIACINGFALGGGCELALACDIRLASFNAKFGQPEVGLGIIPGFGGTQRLPRLVGTGVAKELIFTGKVIGVEEAHRIGLVNHIYEQAELLEEGMKLAKSIQKNAFLAVSGSKSVIDNGLDMSLENGLNLEAQVFGSLFATADQTEGMEAFVNKRKPTFTKN</sequence>
<dbReference type="CDD" id="cd06558">
    <property type="entry name" value="crotonase-like"/>
    <property type="match status" value="1"/>
</dbReference>
<dbReference type="InterPro" id="IPR029045">
    <property type="entry name" value="ClpP/crotonase-like_dom_sf"/>
</dbReference>
<evidence type="ECO:0000256" key="2">
    <source>
        <dbReference type="ARBA" id="ARBA00023239"/>
    </source>
</evidence>
<comment type="caution">
    <text evidence="4">The sequence shown here is derived from an EMBL/GenBank/DDBJ whole genome shotgun (WGS) entry which is preliminary data.</text>
</comment>
<dbReference type="SUPFAM" id="SSF52096">
    <property type="entry name" value="ClpP/crotonase"/>
    <property type="match status" value="1"/>
</dbReference>
<dbReference type="Proteomes" id="UP000664857">
    <property type="component" value="Unassembled WGS sequence"/>
</dbReference>
<keyword evidence="5" id="KW-1185">Reference proteome</keyword>
<keyword evidence="2" id="KW-0456">Lyase</keyword>
<dbReference type="Gene3D" id="3.90.226.10">
    <property type="entry name" value="2-enoyl-CoA Hydratase, Chain A, domain 1"/>
    <property type="match status" value="1"/>
</dbReference>
<organism evidence="4 5">
    <name type="scientific">Candidatus Vagococcus giribetii</name>
    <dbReference type="NCBI Taxonomy" id="2230876"/>
    <lineage>
        <taxon>Bacteria</taxon>
        <taxon>Bacillati</taxon>
        <taxon>Bacillota</taxon>
        <taxon>Bacilli</taxon>
        <taxon>Lactobacillales</taxon>
        <taxon>Enterococcaceae</taxon>
        <taxon>Vagococcus</taxon>
    </lineage>
</organism>
<name>A0ABS3HVE1_9ENTE</name>
<dbReference type="PROSITE" id="PS00166">
    <property type="entry name" value="ENOYL_COA_HYDRATASE"/>
    <property type="match status" value="1"/>
</dbReference>
<dbReference type="PANTHER" id="PTHR11941:SF54">
    <property type="entry name" value="ENOYL-COA HYDRATASE, MITOCHONDRIAL"/>
    <property type="match status" value="1"/>
</dbReference>
<dbReference type="PANTHER" id="PTHR11941">
    <property type="entry name" value="ENOYL-COA HYDRATASE-RELATED"/>
    <property type="match status" value="1"/>
</dbReference>
<comment type="similarity">
    <text evidence="1 3">Belongs to the enoyl-CoA hydratase/isomerase family.</text>
</comment>
<evidence type="ECO:0000313" key="4">
    <source>
        <dbReference type="EMBL" id="MBO0477721.1"/>
    </source>
</evidence>
<dbReference type="Pfam" id="PF00378">
    <property type="entry name" value="ECH_1"/>
    <property type="match status" value="1"/>
</dbReference>
<reference evidence="4 5" key="1">
    <citation type="submission" date="2021-03" db="EMBL/GenBank/DDBJ databases">
        <title>Enterococcal diversity collection.</title>
        <authorList>
            <person name="Gilmore M.S."/>
            <person name="Schwartzman J."/>
            <person name="Van Tyne D."/>
            <person name="Martin M."/>
            <person name="Earl A.M."/>
            <person name="Manson A.L."/>
            <person name="Straub T."/>
            <person name="Salamzade R."/>
            <person name="Saavedra J."/>
            <person name="Lebreton F."/>
            <person name="Prichula J."/>
            <person name="Schaufler K."/>
            <person name="Gaca A."/>
            <person name="Sgardioli B."/>
            <person name="Wagenaar J."/>
            <person name="Strong T."/>
        </authorList>
    </citation>
    <scope>NUCLEOTIDE SEQUENCE [LARGE SCALE GENOMIC DNA]</scope>
    <source>
        <strain evidence="4 5">DIV0080</strain>
    </source>
</reference>
<accession>A0ABS3HVE1</accession>
<dbReference type="Gene3D" id="1.10.12.10">
    <property type="entry name" value="Lyase 2-enoyl-coa Hydratase, Chain A, domain 2"/>
    <property type="match status" value="1"/>
</dbReference>